<dbReference type="EMBL" id="JADZSC010000002">
    <property type="protein sequence ID" value="MBH0230846.1"/>
    <property type="molecule type" value="Genomic_DNA"/>
</dbReference>
<dbReference type="PROSITE" id="PS50965">
    <property type="entry name" value="NERD"/>
    <property type="match status" value="1"/>
</dbReference>
<evidence type="ECO:0000313" key="2">
    <source>
        <dbReference type="EMBL" id="MBH0230846.1"/>
    </source>
</evidence>
<comment type="caution">
    <text evidence="2">The sequence shown here is derived from an EMBL/GenBank/DDBJ whole genome shotgun (WGS) entry which is preliminary data.</text>
</comment>
<dbReference type="Pfam" id="PF08378">
    <property type="entry name" value="NERD"/>
    <property type="match status" value="1"/>
</dbReference>
<feature type="domain" description="NERD" evidence="1">
    <location>
        <begin position="41"/>
        <end position="154"/>
    </location>
</feature>
<evidence type="ECO:0000313" key="3">
    <source>
        <dbReference type="Proteomes" id="UP000614490"/>
    </source>
</evidence>
<protein>
    <submittedName>
        <fullName evidence="2">NERD domain-containing protein</fullName>
    </submittedName>
</protein>
<dbReference type="RefSeq" id="WP_197317454.1">
    <property type="nucleotide sequence ID" value="NZ_JADZSC010000002.1"/>
</dbReference>
<dbReference type="AlphaFoldDB" id="A0A931HX60"/>
<sequence length="316" mass="36986">MIRKDLIFPLRIEQLQAMERRLPCSHTHLPAVKEKLAIELAGYKGENALRHPLSFLPDQFSIYYDLRLFDGTHYFQNDALILTSRWILLIEAKYFAGELFYENNQVRREWNDEVQGFNDPLIQVKRHKRQLEKWLINQNLPHLPIHCLVANSHPHCVIHSDHPEVIRTYNLPENIEIIERLHEERTHQDIHELSQALLDHHQSFSYDYAAHFQIGERDVMTGVHCQDCGTLGMTRLYGGWYCGKCKNKSKNAHIHSLRDYALLLGKKITNAQARRYLQLSSPSTTKRILQSSVSRRVGMRKSSVYELDLDSLVDKN</sequence>
<proteinExistence type="predicted"/>
<organism evidence="2 3">
    <name type="scientific">Halobacillus yeomjeoni</name>
    <dbReference type="NCBI Taxonomy" id="311194"/>
    <lineage>
        <taxon>Bacteria</taxon>
        <taxon>Bacillati</taxon>
        <taxon>Bacillota</taxon>
        <taxon>Bacilli</taxon>
        <taxon>Bacillales</taxon>
        <taxon>Bacillaceae</taxon>
        <taxon>Halobacillus</taxon>
    </lineage>
</organism>
<evidence type="ECO:0000259" key="1">
    <source>
        <dbReference type="PROSITE" id="PS50965"/>
    </source>
</evidence>
<gene>
    <name evidence="2" type="ORF">H0267_11520</name>
</gene>
<dbReference type="Proteomes" id="UP000614490">
    <property type="component" value="Unassembled WGS sequence"/>
</dbReference>
<reference evidence="2 3" key="1">
    <citation type="journal article" date="2005" name="Int. J. Syst. Evol. Microbiol.">
        <title>Halobacillus yeomjeoni sp. nov., isolated from a marine solar saltern in Korea.</title>
        <authorList>
            <person name="Yoon J.H."/>
            <person name="Kang S.J."/>
            <person name="Lee C.H."/>
            <person name="Oh H.W."/>
            <person name="Oh T.K."/>
        </authorList>
    </citation>
    <scope>NUCLEOTIDE SEQUENCE [LARGE SCALE GENOMIC DNA]</scope>
    <source>
        <strain evidence="2 3">KCTC 3957</strain>
    </source>
</reference>
<keyword evidence="3" id="KW-1185">Reference proteome</keyword>
<name>A0A931HX60_9BACI</name>
<dbReference type="InterPro" id="IPR011528">
    <property type="entry name" value="NERD"/>
</dbReference>
<accession>A0A931HX60</accession>